<dbReference type="Pfam" id="PF09957">
    <property type="entry name" value="VapB_antitoxin"/>
    <property type="match status" value="1"/>
</dbReference>
<dbReference type="RefSeq" id="WP_375061275.1">
    <property type="nucleotide sequence ID" value="NZ_JBHGBT010000001.1"/>
</dbReference>
<protein>
    <submittedName>
        <fullName evidence="2">Type II toxin-antitoxin system VapB family antitoxin</fullName>
    </submittedName>
</protein>
<gene>
    <name evidence="2" type="ORF">ACE11A_02555</name>
</gene>
<evidence type="ECO:0000256" key="1">
    <source>
        <dbReference type="SAM" id="MobiDB-lite"/>
    </source>
</evidence>
<comment type="caution">
    <text evidence="2">The sequence shown here is derived from an EMBL/GenBank/DDBJ whole genome shotgun (WGS) entry which is preliminary data.</text>
</comment>
<feature type="region of interest" description="Disordered" evidence="1">
    <location>
        <begin position="47"/>
        <end position="97"/>
    </location>
</feature>
<name>A0ABV4ZJK8_9ACTN</name>
<evidence type="ECO:0000313" key="3">
    <source>
        <dbReference type="Proteomes" id="UP001577267"/>
    </source>
</evidence>
<feature type="compositionally biased region" description="Low complexity" evidence="1">
    <location>
        <begin position="54"/>
        <end position="77"/>
    </location>
</feature>
<keyword evidence="3" id="KW-1185">Reference proteome</keyword>
<organism evidence="2 3">
    <name type="scientific">Streptomyces carpaticus</name>
    <dbReference type="NCBI Taxonomy" id="285558"/>
    <lineage>
        <taxon>Bacteria</taxon>
        <taxon>Bacillati</taxon>
        <taxon>Actinomycetota</taxon>
        <taxon>Actinomycetes</taxon>
        <taxon>Kitasatosporales</taxon>
        <taxon>Streptomycetaceae</taxon>
        <taxon>Streptomyces</taxon>
    </lineage>
</organism>
<accession>A0ABV4ZJK8</accession>
<feature type="compositionally biased region" description="Basic and acidic residues" evidence="1">
    <location>
        <begin position="84"/>
        <end position="97"/>
    </location>
</feature>
<dbReference type="EMBL" id="JBHGBT010000001">
    <property type="protein sequence ID" value="MFB4193241.1"/>
    <property type="molecule type" value="Genomic_DNA"/>
</dbReference>
<dbReference type="Gene3D" id="3.40.50.1010">
    <property type="entry name" value="5'-nuclease"/>
    <property type="match status" value="1"/>
</dbReference>
<evidence type="ECO:0000313" key="2">
    <source>
        <dbReference type="EMBL" id="MFB4193241.1"/>
    </source>
</evidence>
<reference evidence="2 3" key="1">
    <citation type="submission" date="2024-09" db="EMBL/GenBank/DDBJ databases">
        <title>Draft genome sequence of multifaceted antimicrobials producing Streptomyces sp. strain FH1.</title>
        <authorList>
            <person name="Hassan F."/>
            <person name="Ali H."/>
            <person name="Hassan N."/>
            <person name="Nawaz A."/>
        </authorList>
    </citation>
    <scope>NUCLEOTIDE SEQUENCE [LARGE SCALE GENOMIC DNA]</scope>
    <source>
        <strain evidence="2 3">FH1</strain>
    </source>
</reference>
<sequence length="215" mass="23463">MARTVIDLDEDVVTETMRIFGTKAKAEAVRPAVEDAVERHLRQEGFDAMDAGHSTSARSSTAPAAAMPAEPSGATAAVPPDARPLPDRQVRPRPLDEPGVREVLKPVHQRYLLAVCQSAEYEMPRSARDSAEATRISTWLHAFDYLRTDDDSFTRTLGIQRHALKAGFHRAPSLPNLLIASPTGQPAQWVAPPGGHKKCPPKLRFRRSEGVDCGA</sequence>
<dbReference type="Proteomes" id="UP001577267">
    <property type="component" value="Unassembled WGS sequence"/>
</dbReference>
<proteinExistence type="predicted"/>
<dbReference type="InterPro" id="IPR019239">
    <property type="entry name" value="VapB_antitoxin"/>
</dbReference>